<evidence type="ECO:0000256" key="3">
    <source>
        <dbReference type="SAM" id="SignalP"/>
    </source>
</evidence>
<proteinExistence type="predicted"/>
<feature type="chain" id="PRO_5004901352" evidence="3">
    <location>
        <begin position="24"/>
        <end position="513"/>
    </location>
</feature>
<dbReference type="GO" id="GO:0016787">
    <property type="term" value="F:hydrolase activity"/>
    <property type="evidence" value="ECO:0007669"/>
    <property type="project" value="UniProtKB-KW"/>
</dbReference>
<protein>
    <submittedName>
        <fullName evidence="4">Hydrolase</fullName>
    </submittedName>
</protein>
<gene>
    <name evidence="4" type="ORF">Naga_100029g9</name>
</gene>
<sequence length="513" mass="56800">MTRSAPCLPLFAFFVLLVPSVAAFLRPPRSRSTRPRALHSREPARDLYTTSLFENPSEDPLLQEKYWEDLFMQGSAARGESPSTEGTGPEEAVGVDVVSFDLDDTLWCGKTVISNANKALQAFLQANYPAMVSDELPTVSALMWVLAKKHPEEFLEDPEDSKSVVRFTDLRKLALTALAKKCDMPEPQAVAEAAFQAWHDARHDVQELFFPGALDLLQELKARGLRLCAITNGNCDISRIAAFEGECRRNARYVSPHLLLCENYISHTASFAPCPLSSYTSGVFEFCINAEKVGARKRTGRPYMAAIQQAGVGEGVGKRWVHIGDDFSEDILAAKSDFKLRTIWYHTAERKAKVEEEQLAAKRARLEAQEKESKDSSRTSAEDGAVGPLKLSSLASSFKTSTEPFFKDKAAVHVNTMETDDYLTHFITKEFVDGEVEDLKEIVPLIDNWVRQGKQRPPKKKAVGGTGSTSDTSSGVDCIEAPQDKEESKFCIACRAILPVRAKFCSACGEKQE</sequence>
<dbReference type="PANTHER" id="PTHR43316:SF8">
    <property type="entry name" value="HAD FAMILY HYDROLASE"/>
    <property type="match status" value="1"/>
</dbReference>
<evidence type="ECO:0000256" key="2">
    <source>
        <dbReference type="SAM" id="MobiDB-lite"/>
    </source>
</evidence>
<evidence type="ECO:0000256" key="1">
    <source>
        <dbReference type="ARBA" id="ARBA00022801"/>
    </source>
</evidence>
<dbReference type="AlphaFoldDB" id="W7U0H4"/>
<feature type="compositionally biased region" description="Low complexity" evidence="2">
    <location>
        <begin position="468"/>
        <end position="477"/>
    </location>
</feature>
<organism evidence="4 5">
    <name type="scientific">Nannochloropsis gaditana</name>
    <dbReference type="NCBI Taxonomy" id="72520"/>
    <lineage>
        <taxon>Eukaryota</taxon>
        <taxon>Sar</taxon>
        <taxon>Stramenopiles</taxon>
        <taxon>Ochrophyta</taxon>
        <taxon>Eustigmatophyceae</taxon>
        <taxon>Eustigmatales</taxon>
        <taxon>Monodopsidaceae</taxon>
        <taxon>Nannochloropsis</taxon>
    </lineage>
</organism>
<accession>W7U0H4</accession>
<dbReference type="Proteomes" id="UP000019335">
    <property type="component" value="Chromosome 3"/>
</dbReference>
<feature type="region of interest" description="Disordered" evidence="2">
    <location>
        <begin position="365"/>
        <end position="385"/>
    </location>
</feature>
<dbReference type="Gene3D" id="1.20.120.1600">
    <property type="match status" value="1"/>
</dbReference>
<feature type="compositionally biased region" description="Basic and acidic residues" evidence="2">
    <location>
        <begin position="365"/>
        <end position="381"/>
    </location>
</feature>
<dbReference type="InterPro" id="IPR051540">
    <property type="entry name" value="S-2-haloacid_dehalogenase"/>
</dbReference>
<keyword evidence="1 4" id="KW-0378">Hydrolase</keyword>
<reference evidence="4 5" key="1">
    <citation type="journal article" date="2014" name="Mol. Plant">
        <title>Chromosome Scale Genome Assembly and Transcriptome Profiling of Nannochloropsis gaditana in Nitrogen Depletion.</title>
        <authorList>
            <person name="Corteggiani Carpinelli E."/>
            <person name="Telatin A."/>
            <person name="Vitulo N."/>
            <person name="Forcato C."/>
            <person name="D'Angelo M."/>
            <person name="Schiavon R."/>
            <person name="Vezzi A."/>
            <person name="Giacometti G.M."/>
            <person name="Morosinotto T."/>
            <person name="Valle G."/>
        </authorList>
    </citation>
    <scope>NUCLEOTIDE SEQUENCE [LARGE SCALE GENOMIC DNA]</scope>
    <source>
        <strain evidence="4 5">B-31</strain>
    </source>
</reference>
<dbReference type="Pfam" id="PF00702">
    <property type="entry name" value="Hydrolase"/>
    <property type="match status" value="1"/>
</dbReference>
<keyword evidence="3" id="KW-0732">Signal</keyword>
<feature type="signal peptide" evidence="3">
    <location>
        <begin position="1"/>
        <end position="23"/>
    </location>
</feature>
<name>W7U0H4_9STRA</name>
<feature type="region of interest" description="Disordered" evidence="2">
    <location>
        <begin position="454"/>
        <end position="477"/>
    </location>
</feature>
<dbReference type="Gene3D" id="3.40.50.1000">
    <property type="entry name" value="HAD superfamily/HAD-like"/>
    <property type="match status" value="1"/>
</dbReference>
<dbReference type="InterPro" id="IPR023214">
    <property type="entry name" value="HAD_sf"/>
</dbReference>
<evidence type="ECO:0000313" key="4">
    <source>
        <dbReference type="EMBL" id="EWM29263.1"/>
    </source>
</evidence>
<dbReference type="InterPro" id="IPR036412">
    <property type="entry name" value="HAD-like_sf"/>
</dbReference>
<keyword evidence="5" id="KW-1185">Reference proteome</keyword>
<comment type="caution">
    <text evidence="4">The sequence shown here is derived from an EMBL/GenBank/DDBJ whole genome shotgun (WGS) entry which is preliminary data.</text>
</comment>
<dbReference type="EMBL" id="AZIL01000174">
    <property type="protein sequence ID" value="EWM29263.1"/>
    <property type="molecule type" value="Genomic_DNA"/>
</dbReference>
<dbReference type="OrthoDB" id="206649at2759"/>
<evidence type="ECO:0000313" key="5">
    <source>
        <dbReference type="Proteomes" id="UP000019335"/>
    </source>
</evidence>
<dbReference type="PANTHER" id="PTHR43316">
    <property type="entry name" value="HYDROLASE, HALOACID DELAHOGENASE-RELATED"/>
    <property type="match status" value="1"/>
</dbReference>
<dbReference type="SUPFAM" id="SSF56784">
    <property type="entry name" value="HAD-like"/>
    <property type="match status" value="1"/>
</dbReference>